<accession>A0A2P2Q0F3</accession>
<proteinExistence type="predicted"/>
<organism evidence="1">
    <name type="scientific">Rhizophora mucronata</name>
    <name type="common">Asiatic mangrove</name>
    <dbReference type="NCBI Taxonomy" id="61149"/>
    <lineage>
        <taxon>Eukaryota</taxon>
        <taxon>Viridiplantae</taxon>
        <taxon>Streptophyta</taxon>
        <taxon>Embryophyta</taxon>
        <taxon>Tracheophyta</taxon>
        <taxon>Spermatophyta</taxon>
        <taxon>Magnoliopsida</taxon>
        <taxon>eudicotyledons</taxon>
        <taxon>Gunneridae</taxon>
        <taxon>Pentapetalae</taxon>
        <taxon>rosids</taxon>
        <taxon>fabids</taxon>
        <taxon>Malpighiales</taxon>
        <taxon>Rhizophoraceae</taxon>
        <taxon>Rhizophora</taxon>
    </lineage>
</organism>
<name>A0A2P2Q0F3_RHIMU</name>
<dbReference type="EMBL" id="GGEC01079970">
    <property type="protein sequence ID" value="MBX60454.1"/>
    <property type="molecule type" value="Transcribed_RNA"/>
</dbReference>
<evidence type="ECO:0000313" key="1">
    <source>
        <dbReference type="EMBL" id="MBX60454.1"/>
    </source>
</evidence>
<protein>
    <submittedName>
        <fullName evidence="1">Uncharacterized protein</fullName>
    </submittedName>
</protein>
<dbReference type="AlphaFoldDB" id="A0A2P2Q0F3"/>
<sequence length="36" mass="4504">MHLCCFCLVRFRSYVFLSYKHQMLPWSIREVTYDQC</sequence>
<reference evidence="1" key="1">
    <citation type="submission" date="2018-02" db="EMBL/GenBank/DDBJ databases">
        <title>Rhizophora mucronata_Transcriptome.</title>
        <authorList>
            <person name="Meera S.P."/>
            <person name="Sreeshan A."/>
            <person name="Augustine A."/>
        </authorList>
    </citation>
    <scope>NUCLEOTIDE SEQUENCE</scope>
    <source>
        <tissue evidence="1">Leaf</tissue>
    </source>
</reference>